<feature type="region of interest" description="Disordered" evidence="5">
    <location>
        <begin position="518"/>
        <end position="563"/>
    </location>
</feature>
<dbReference type="InterPro" id="IPR003593">
    <property type="entry name" value="AAA+_ATPase"/>
</dbReference>
<dbReference type="Gene3D" id="3.40.50.300">
    <property type="entry name" value="P-loop containing nucleotide triphosphate hydrolases"/>
    <property type="match status" value="3"/>
</dbReference>
<dbReference type="CDD" id="cd00009">
    <property type="entry name" value="AAA"/>
    <property type="match status" value="1"/>
</dbReference>
<dbReference type="CDD" id="cd19499">
    <property type="entry name" value="RecA-like_ClpB_Hsp104-like"/>
    <property type="match status" value="1"/>
</dbReference>
<dbReference type="PRINTS" id="PR00300">
    <property type="entry name" value="CLPPROTEASEA"/>
</dbReference>
<dbReference type="InterPro" id="IPR041546">
    <property type="entry name" value="ClpA/ClpB_AAA_lid"/>
</dbReference>
<dbReference type="SMART" id="SM01086">
    <property type="entry name" value="ClpB_D2-small"/>
    <property type="match status" value="1"/>
</dbReference>
<keyword evidence="3" id="KW-0067">ATP-binding</keyword>
<dbReference type="Gene3D" id="1.10.1780.10">
    <property type="entry name" value="Clp, N-terminal domain"/>
    <property type="match status" value="1"/>
</dbReference>
<feature type="domain" description="AAA+ ATPase" evidence="6">
    <location>
        <begin position="322"/>
        <end position="460"/>
    </location>
</feature>
<proteinExistence type="predicted"/>
<dbReference type="SUPFAM" id="SSF52540">
    <property type="entry name" value="P-loop containing nucleoside triphosphate hydrolases"/>
    <property type="match status" value="2"/>
</dbReference>
<keyword evidence="2" id="KW-0547">Nucleotide-binding</keyword>
<feature type="compositionally biased region" description="Pro residues" evidence="5">
    <location>
        <begin position="208"/>
        <end position="229"/>
    </location>
</feature>
<evidence type="ECO:0000313" key="8">
    <source>
        <dbReference type="EMBL" id="AUX48471.1"/>
    </source>
</evidence>
<dbReference type="InterPro" id="IPR003959">
    <property type="entry name" value="ATPase_AAA_core"/>
</dbReference>
<organism evidence="8 9">
    <name type="scientific">Sorangium cellulosum</name>
    <name type="common">Polyangium cellulosum</name>
    <dbReference type="NCBI Taxonomy" id="56"/>
    <lineage>
        <taxon>Bacteria</taxon>
        <taxon>Pseudomonadati</taxon>
        <taxon>Myxococcota</taxon>
        <taxon>Polyangia</taxon>
        <taxon>Polyangiales</taxon>
        <taxon>Polyangiaceae</taxon>
        <taxon>Sorangium</taxon>
    </lineage>
</organism>
<keyword evidence="1" id="KW-0677">Repeat</keyword>
<evidence type="ECO:0000259" key="6">
    <source>
        <dbReference type="SMART" id="SM00382"/>
    </source>
</evidence>
<dbReference type="EMBL" id="CP012673">
    <property type="protein sequence ID" value="AUX48471.1"/>
    <property type="molecule type" value="Genomic_DNA"/>
</dbReference>
<dbReference type="GO" id="GO:0005524">
    <property type="term" value="F:ATP binding"/>
    <property type="evidence" value="ECO:0007669"/>
    <property type="project" value="UniProtKB-KW"/>
</dbReference>
<dbReference type="GO" id="GO:0034605">
    <property type="term" value="P:cellular response to heat"/>
    <property type="evidence" value="ECO:0007669"/>
    <property type="project" value="TreeGrafter"/>
</dbReference>
<sequence>MTSPRSHAELVTLRKLAQDLAAQRKERLSSVHLLAAIALRGGPAADLLRDRRLDDEALLKATRSVDDEGPDPIGRAMGGARDVANRATAKEPAALHLLLALLSDRSSAAHRALTQSGVDLARLRTAALQIALGVVQARRVLPTRATQDDGAPEKPAAPAKAPPARRARGETAGPARATAELRPVKGPGFAPPELRPAKSSGPGVAVPLFPPPRPRPAAAPAGDAPPPADAAPSRRAAALADDASPVSTSPLAASPRPLLAGAGAAAGAAPDRARFSLDRARFPALASLGHNLSLAAAQGELEPIVGREREIEQVLDVLAKRHANNPCLLGLAGVGKTSVARGVAQRLAFDEREPRIVVELVPSELIAGTGARGALSERLAALRSELREAGGRVLLFIDGLSELFGSGALDEAMAELKLALARGELTLIGTATPEEYRKSIEVDPALARRFTIVEIDEPEEDEAFLLLQSVAVGLGAHHGLTFTDEALASAVAWSVRYLPGRALPDKALSILDLAGARTRRRAPQGARPGEGAPQPPRARDAERGRAPLREPAQPAPPTRQVGPAEVAEVVAELADLPVERLLETDRERMLALETLLADRVVGHSEPLARIARVLRRNAAGLRARRPIGSFLLLGPTGVGKTETAKAIAEALFHSPDAMTRLDFSEYAESHAVARLVGAPPGYVGHEAGGQLTEAVRRRPYQVILLDEIEKAHRDVLEAFLQVFDEGRLTDGRGRRVDFTNTVLVMTSNLGAAEAGALRSERSVGFARSSGAVTPERLGEVMLAAARSTLPPELYNRIDEVLCFAPLTRADVAEITRRLLGGLERELDARGVELEVEPAAIDALLDAGGFDPELGARPMKRTIARLIEAPLAELILRGQLEEGSAALIGVEQGEIVVDAIARAGERRYAAGER</sequence>
<dbReference type="Proteomes" id="UP000238348">
    <property type="component" value="Chromosome"/>
</dbReference>
<dbReference type="Pfam" id="PF10431">
    <property type="entry name" value="ClpB_D2-small"/>
    <property type="match status" value="1"/>
</dbReference>
<reference evidence="8 9" key="1">
    <citation type="submission" date="2015-09" db="EMBL/GenBank/DDBJ databases">
        <title>Sorangium comparison.</title>
        <authorList>
            <person name="Zaburannyi N."/>
            <person name="Bunk B."/>
            <person name="Overmann J."/>
            <person name="Mueller R."/>
        </authorList>
    </citation>
    <scope>NUCLEOTIDE SEQUENCE [LARGE SCALE GENOMIC DNA]</scope>
    <source>
        <strain evidence="8 9">So ce26</strain>
    </source>
</reference>
<dbReference type="GO" id="GO:0005737">
    <property type="term" value="C:cytoplasm"/>
    <property type="evidence" value="ECO:0007669"/>
    <property type="project" value="TreeGrafter"/>
</dbReference>
<evidence type="ECO:0000256" key="2">
    <source>
        <dbReference type="ARBA" id="ARBA00022741"/>
    </source>
</evidence>
<evidence type="ECO:0000259" key="7">
    <source>
        <dbReference type="SMART" id="SM01086"/>
    </source>
</evidence>
<dbReference type="InterPro" id="IPR019489">
    <property type="entry name" value="Clp_ATPase_C"/>
</dbReference>
<dbReference type="OrthoDB" id="5477619at2"/>
<protein>
    <submittedName>
        <fullName evidence="8">Endopeptidase ATPase</fullName>
    </submittedName>
</protein>
<gene>
    <name evidence="8" type="ORF">SOCE26_100090</name>
</gene>
<dbReference type="InterPro" id="IPR028299">
    <property type="entry name" value="ClpA/B_CS2"/>
</dbReference>
<feature type="compositionally biased region" description="Low complexity" evidence="5">
    <location>
        <begin position="230"/>
        <end position="254"/>
    </location>
</feature>
<dbReference type="PROSITE" id="PS00871">
    <property type="entry name" value="CLPAB_2"/>
    <property type="match status" value="1"/>
</dbReference>
<feature type="region of interest" description="Disordered" evidence="5">
    <location>
        <begin position="143"/>
        <end position="254"/>
    </location>
</feature>
<feature type="compositionally biased region" description="Basic and acidic residues" evidence="5">
    <location>
        <begin position="537"/>
        <end position="548"/>
    </location>
</feature>
<dbReference type="InterPro" id="IPR050130">
    <property type="entry name" value="ClpA_ClpB"/>
</dbReference>
<dbReference type="Pfam" id="PF07724">
    <property type="entry name" value="AAA_2"/>
    <property type="match status" value="1"/>
</dbReference>
<dbReference type="RefSeq" id="WP_104986325.1">
    <property type="nucleotide sequence ID" value="NZ_CP012673.1"/>
</dbReference>
<evidence type="ECO:0000256" key="4">
    <source>
        <dbReference type="ARBA" id="ARBA00023186"/>
    </source>
</evidence>
<feature type="compositionally biased region" description="Low complexity" evidence="5">
    <location>
        <begin position="153"/>
        <end position="164"/>
    </location>
</feature>
<evidence type="ECO:0000256" key="3">
    <source>
        <dbReference type="ARBA" id="ARBA00022840"/>
    </source>
</evidence>
<keyword evidence="4" id="KW-0143">Chaperone</keyword>
<evidence type="ECO:0000256" key="1">
    <source>
        <dbReference type="ARBA" id="ARBA00022737"/>
    </source>
</evidence>
<dbReference type="InterPro" id="IPR036628">
    <property type="entry name" value="Clp_N_dom_sf"/>
</dbReference>
<evidence type="ECO:0000313" key="9">
    <source>
        <dbReference type="Proteomes" id="UP000238348"/>
    </source>
</evidence>
<dbReference type="Pfam" id="PF00004">
    <property type="entry name" value="AAA"/>
    <property type="match status" value="1"/>
</dbReference>
<dbReference type="Pfam" id="PF17871">
    <property type="entry name" value="AAA_lid_9"/>
    <property type="match status" value="1"/>
</dbReference>
<dbReference type="Gene3D" id="1.10.8.60">
    <property type="match status" value="1"/>
</dbReference>
<feature type="domain" description="AAA+ ATPase" evidence="6">
    <location>
        <begin position="626"/>
        <end position="769"/>
    </location>
</feature>
<feature type="domain" description="Clp ATPase C-terminal" evidence="7">
    <location>
        <begin position="806"/>
        <end position="896"/>
    </location>
</feature>
<dbReference type="InterPro" id="IPR001270">
    <property type="entry name" value="ClpA/B"/>
</dbReference>
<accession>A0A2L0FAD4</accession>
<name>A0A2L0FAD4_SORCE</name>
<dbReference type="PANTHER" id="PTHR11638:SF18">
    <property type="entry name" value="HEAT SHOCK PROTEIN 104"/>
    <property type="match status" value="1"/>
</dbReference>
<dbReference type="AlphaFoldDB" id="A0A2L0FAD4"/>
<dbReference type="InterPro" id="IPR027417">
    <property type="entry name" value="P-loop_NTPase"/>
</dbReference>
<dbReference type="PANTHER" id="PTHR11638">
    <property type="entry name" value="ATP-DEPENDENT CLP PROTEASE"/>
    <property type="match status" value="1"/>
</dbReference>
<dbReference type="FunFam" id="3.40.50.300:FF:000025">
    <property type="entry name" value="ATP-dependent Clp protease subunit"/>
    <property type="match status" value="1"/>
</dbReference>
<evidence type="ECO:0000256" key="5">
    <source>
        <dbReference type="SAM" id="MobiDB-lite"/>
    </source>
</evidence>
<dbReference type="SMART" id="SM00382">
    <property type="entry name" value="AAA"/>
    <property type="match status" value="2"/>
</dbReference>
<dbReference type="GO" id="GO:0016887">
    <property type="term" value="F:ATP hydrolysis activity"/>
    <property type="evidence" value="ECO:0007669"/>
    <property type="project" value="InterPro"/>
</dbReference>